<organism evidence="1 2">
    <name type="scientific">Catharanthus roseus</name>
    <name type="common">Madagascar periwinkle</name>
    <name type="synonym">Vinca rosea</name>
    <dbReference type="NCBI Taxonomy" id="4058"/>
    <lineage>
        <taxon>Eukaryota</taxon>
        <taxon>Viridiplantae</taxon>
        <taxon>Streptophyta</taxon>
        <taxon>Embryophyta</taxon>
        <taxon>Tracheophyta</taxon>
        <taxon>Spermatophyta</taxon>
        <taxon>Magnoliopsida</taxon>
        <taxon>eudicotyledons</taxon>
        <taxon>Gunneridae</taxon>
        <taxon>Pentapetalae</taxon>
        <taxon>asterids</taxon>
        <taxon>lamiids</taxon>
        <taxon>Gentianales</taxon>
        <taxon>Apocynaceae</taxon>
        <taxon>Rauvolfioideae</taxon>
        <taxon>Vinceae</taxon>
        <taxon>Catharanthinae</taxon>
        <taxon>Catharanthus</taxon>
    </lineage>
</organism>
<protein>
    <submittedName>
        <fullName evidence="1">Uncharacterized protein</fullName>
    </submittedName>
</protein>
<comment type="caution">
    <text evidence="1">The sequence shown here is derived from an EMBL/GenBank/DDBJ whole genome shotgun (WGS) entry which is preliminary data.</text>
</comment>
<accession>A0ACC0B5W6</accession>
<gene>
    <name evidence="1" type="ORF">M9H77_17898</name>
</gene>
<dbReference type="EMBL" id="CM044704">
    <property type="protein sequence ID" value="KAI5668045.1"/>
    <property type="molecule type" value="Genomic_DNA"/>
</dbReference>
<proteinExistence type="predicted"/>
<reference evidence="2" key="1">
    <citation type="journal article" date="2023" name="Nat. Plants">
        <title>Single-cell RNA sequencing provides a high-resolution roadmap for understanding the multicellular compartmentation of specialized metabolism.</title>
        <authorList>
            <person name="Sun S."/>
            <person name="Shen X."/>
            <person name="Li Y."/>
            <person name="Li Y."/>
            <person name="Wang S."/>
            <person name="Li R."/>
            <person name="Zhang H."/>
            <person name="Shen G."/>
            <person name="Guo B."/>
            <person name="Wei J."/>
            <person name="Xu J."/>
            <person name="St-Pierre B."/>
            <person name="Chen S."/>
            <person name="Sun C."/>
        </authorList>
    </citation>
    <scope>NUCLEOTIDE SEQUENCE [LARGE SCALE GENOMIC DNA]</scope>
</reference>
<evidence type="ECO:0000313" key="1">
    <source>
        <dbReference type="EMBL" id="KAI5668045.1"/>
    </source>
</evidence>
<dbReference type="Proteomes" id="UP001060085">
    <property type="component" value="Linkage Group LG04"/>
</dbReference>
<sequence>MLCGGMSALGRARRGLKLRLVSEQTCLAGIDYEMQELSSDDLVMGSGLCLWSPTVALHVLLNFSVEAALMCLDLLRLPSCAQNPHVGSSISVDKHYFKETTQAEIHMDSLSVRAHIFPHYVFVSVDSRWSEALLEPFLKFFFLLCRVNLLMVGGITSGIRASRFDTRFELLDFRQATRVNYLSLDVNHTVYCEPKLDPETIPKLEGVAPADAGGMGTFVAGSSPIAASPTPILPVESVSSFPALPSLLWDGVSEHDICSYCLWHEQRVEAASQQIVKLREKISQIDIFFYTARQACRQETTRTSMLEIELVQMRKAYAAPEREILELIDERDWLRRFLAHEAVSENSQKRQSKPIREATPRPEQATHKSFMEKLSKKSKPNYSLRSLMIYTILLRLSCNGHWLPLPPMGFWAVVEATTRTEMAGQAVIQRKAATGLAITPYKSPGQGLANLEIPRDPVASKEPEMEADKP</sequence>
<keyword evidence="2" id="KW-1185">Reference proteome</keyword>
<evidence type="ECO:0000313" key="2">
    <source>
        <dbReference type="Proteomes" id="UP001060085"/>
    </source>
</evidence>
<name>A0ACC0B5W6_CATRO</name>